<organism evidence="2 3">
    <name type="scientific">Ancylobacter koreensis</name>
    <dbReference type="NCBI Taxonomy" id="266121"/>
    <lineage>
        <taxon>Bacteria</taxon>
        <taxon>Pseudomonadati</taxon>
        <taxon>Pseudomonadota</taxon>
        <taxon>Alphaproteobacteria</taxon>
        <taxon>Hyphomicrobiales</taxon>
        <taxon>Xanthobacteraceae</taxon>
        <taxon>Ancylobacter</taxon>
    </lineage>
</organism>
<protein>
    <submittedName>
        <fullName evidence="2">Antibiotic biosynthesis monooxygenase</fullName>
    </submittedName>
</protein>
<dbReference type="Proteomes" id="UP001202867">
    <property type="component" value="Unassembled WGS sequence"/>
</dbReference>
<sequence>MIMEVAELTIQPGTEAEFEAAVAKAAPLFLRARGCHGLSLQKVIETPNIYRLRVVWETVENHMVDFRSSEDFQGWRGLVGGFFAAPPSVTHETEVSRF</sequence>
<comment type="caution">
    <text evidence="2">The sequence shown here is derived from an EMBL/GenBank/DDBJ whole genome shotgun (WGS) entry which is preliminary data.</text>
</comment>
<dbReference type="SUPFAM" id="SSF54909">
    <property type="entry name" value="Dimeric alpha+beta barrel"/>
    <property type="match status" value="1"/>
</dbReference>
<keyword evidence="3" id="KW-1185">Reference proteome</keyword>
<dbReference type="Pfam" id="PF03992">
    <property type="entry name" value="ABM"/>
    <property type="match status" value="1"/>
</dbReference>
<reference evidence="3" key="2">
    <citation type="submission" date="2023-07" db="EMBL/GenBank/DDBJ databases">
        <title>Ancylobacter moscoviensis sp. nov., facultatively methylotrophic bacteria from activated sludge and the reclassification of Starkeya novella (Starkey 1934) Kelly et al. 2000 as Ancylobacter novellus comb. nov., Starkeya koreensis Im et al. 2006 as Ancylobacter koreensis comb.nov., Angulomicrobium tetraedrale Vasil'eva et al. 1986 as Ancylobacter tetraedralis comb. nov., Angulomicrobium amanitiforme Fritz et al. 2004 as Ancylobacter amanitiformis comb. nov. and Methylorhabdus multivorans Doronina et al. 1996 as Ancylobacter multivorans comb. nov. and emended description of the genus Ancylobacter.</title>
        <authorList>
            <person name="Doronina N."/>
            <person name="Chemodurova A."/>
            <person name="Grouzdev D."/>
            <person name="Koziaeva V."/>
            <person name="Shi W."/>
            <person name="Wu L."/>
            <person name="Kaparullina E."/>
        </authorList>
    </citation>
    <scope>NUCLEOTIDE SEQUENCE [LARGE SCALE GENOMIC DNA]</scope>
    <source>
        <strain evidence="3">Jip08</strain>
    </source>
</reference>
<dbReference type="GO" id="GO:0004497">
    <property type="term" value="F:monooxygenase activity"/>
    <property type="evidence" value="ECO:0007669"/>
    <property type="project" value="UniProtKB-KW"/>
</dbReference>
<keyword evidence="2" id="KW-0560">Oxidoreductase</keyword>
<reference evidence="2 3" key="1">
    <citation type="submission" date="2022-04" db="EMBL/GenBank/DDBJ databases">
        <authorList>
            <person name="Grouzdev D.S."/>
            <person name="Pantiukh K.S."/>
            <person name="Krutkina M.S."/>
        </authorList>
    </citation>
    <scope>NUCLEOTIDE SEQUENCE [LARGE SCALE GENOMIC DNA]</scope>
    <source>
        <strain evidence="2 3">Jip08</strain>
    </source>
</reference>
<proteinExistence type="predicted"/>
<dbReference type="RefSeq" id="WP_247202216.1">
    <property type="nucleotide sequence ID" value="NZ_JALKCG010000008.1"/>
</dbReference>
<evidence type="ECO:0000313" key="2">
    <source>
        <dbReference type="EMBL" id="MCK0209717.1"/>
    </source>
</evidence>
<dbReference type="Gene3D" id="3.30.70.100">
    <property type="match status" value="1"/>
</dbReference>
<dbReference type="InterPro" id="IPR011008">
    <property type="entry name" value="Dimeric_a/b-barrel"/>
</dbReference>
<dbReference type="PROSITE" id="PS51725">
    <property type="entry name" value="ABM"/>
    <property type="match status" value="1"/>
</dbReference>
<evidence type="ECO:0000313" key="3">
    <source>
        <dbReference type="Proteomes" id="UP001202867"/>
    </source>
</evidence>
<dbReference type="InterPro" id="IPR007138">
    <property type="entry name" value="ABM_dom"/>
</dbReference>
<dbReference type="EMBL" id="JALKCG010000008">
    <property type="protein sequence ID" value="MCK0209717.1"/>
    <property type="molecule type" value="Genomic_DNA"/>
</dbReference>
<name>A0ABT0DRH1_9HYPH</name>
<feature type="domain" description="ABM" evidence="1">
    <location>
        <begin position="2"/>
        <end position="95"/>
    </location>
</feature>
<accession>A0ABT0DRH1</accession>
<evidence type="ECO:0000259" key="1">
    <source>
        <dbReference type="PROSITE" id="PS51725"/>
    </source>
</evidence>
<keyword evidence="2" id="KW-0503">Monooxygenase</keyword>
<gene>
    <name evidence="2" type="ORF">MWN33_16915</name>
</gene>